<reference evidence="6" key="1">
    <citation type="submission" date="2023-08" db="EMBL/GenBank/DDBJ databases">
        <authorList>
            <person name="Audoor S."/>
            <person name="Bilcke G."/>
        </authorList>
    </citation>
    <scope>NUCLEOTIDE SEQUENCE</scope>
</reference>
<keyword evidence="7" id="KW-1185">Reference proteome</keyword>
<dbReference type="GO" id="GO:0003700">
    <property type="term" value="F:DNA-binding transcription factor activity"/>
    <property type="evidence" value="ECO:0007669"/>
    <property type="project" value="InterPro"/>
</dbReference>
<dbReference type="InterPro" id="IPR000232">
    <property type="entry name" value="HSF_DNA-bd"/>
</dbReference>
<organism evidence="6 7">
    <name type="scientific">Cylindrotheca closterium</name>
    <dbReference type="NCBI Taxonomy" id="2856"/>
    <lineage>
        <taxon>Eukaryota</taxon>
        <taxon>Sar</taxon>
        <taxon>Stramenopiles</taxon>
        <taxon>Ochrophyta</taxon>
        <taxon>Bacillariophyta</taxon>
        <taxon>Bacillariophyceae</taxon>
        <taxon>Bacillariophycidae</taxon>
        <taxon>Bacillariales</taxon>
        <taxon>Bacillariaceae</taxon>
        <taxon>Cylindrotheca</taxon>
    </lineage>
</organism>
<dbReference type="Gene3D" id="1.10.10.10">
    <property type="entry name" value="Winged helix-like DNA-binding domain superfamily/Winged helix DNA-binding domain"/>
    <property type="match status" value="1"/>
</dbReference>
<dbReference type="InterPro" id="IPR036388">
    <property type="entry name" value="WH-like_DNA-bd_sf"/>
</dbReference>
<protein>
    <recommendedName>
        <fullName evidence="5">HSF-type DNA-binding domain-containing protein</fullName>
    </recommendedName>
</protein>
<evidence type="ECO:0000256" key="4">
    <source>
        <dbReference type="RuleBase" id="RU004020"/>
    </source>
</evidence>
<evidence type="ECO:0000256" key="2">
    <source>
        <dbReference type="ARBA" id="ARBA00023125"/>
    </source>
</evidence>
<proteinExistence type="inferred from homology"/>
<evidence type="ECO:0000256" key="1">
    <source>
        <dbReference type="ARBA" id="ARBA00004123"/>
    </source>
</evidence>
<evidence type="ECO:0000313" key="7">
    <source>
        <dbReference type="Proteomes" id="UP001295423"/>
    </source>
</evidence>
<dbReference type="AlphaFoldDB" id="A0AAD2CND3"/>
<dbReference type="InterPro" id="IPR036390">
    <property type="entry name" value="WH_DNA-bd_sf"/>
</dbReference>
<feature type="domain" description="HSF-type DNA-binding" evidence="5">
    <location>
        <begin position="26"/>
        <end position="124"/>
    </location>
</feature>
<dbReference type="PANTHER" id="PTHR10015">
    <property type="entry name" value="HEAT SHOCK TRANSCRIPTION FACTOR"/>
    <property type="match status" value="1"/>
</dbReference>
<dbReference type="PANTHER" id="PTHR10015:SF206">
    <property type="entry name" value="HSF-TYPE DNA-BINDING DOMAIN-CONTAINING PROTEIN"/>
    <property type="match status" value="1"/>
</dbReference>
<dbReference type="EMBL" id="CAKOGP040000957">
    <property type="protein sequence ID" value="CAJ1940767.1"/>
    <property type="molecule type" value="Genomic_DNA"/>
</dbReference>
<dbReference type="GO" id="GO:0043565">
    <property type="term" value="F:sequence-specific DNA binding"/>
    <property type="evidence" value="ECO:0007669"/>
    <property type="project" value="InterPro"/>
</dbReference>
<evidence type="ECO:0000259" key="5">
    <source>
        <dbReference type="SMART" id="SM00415"/>
    </source>
</evidence>
<comment type="subcellular location">
    <subcellularLocation>
        <location evidence="1">Nucleus</location>
    </subcellularLocation>
</comment>
<name>A0AAD2CND3_9STRA</name>
<keyword evidence="2" id="KW-0238">DNA-binding</keyword>
<gene>
    <name evidence="6" type="ORF">CYCCA115_LOCUS7207</name>
</gene>
<dbReference type="Pfam" id="PF00447">
    <property type="entry name" value="HSF_DNA-bind"/>
    <property type="match status" value="1"/>
</dbReference>
<dbReference type="FunFam" id="1.10.10.10:FF:000479">
    <property type="entry name" value="Predicted protein"/>
    <property type="match status" value="1"/>
</dbReference>
<dbReference type="Proteomes" id="UP001295423">
    <property type="component" value="Unassembled WGS sequence"/>
</dbReference>
<evidence type="ECO:0000256" key="3">
    <source>
        <dbReference type="ARBA" id="ARBA00023242"/>
    </source>
</evidence>
<comment type="similarity">
    <text evidence="4">Belongs to the HSF family.</text>
</comment>
<dbReference type="GO" id="GO:0005634">
    <property type="term" value="C:nucleus"/>
    <property type="evidence" value="ECO:0007669"/>
    <property type="project" value="UniProtKB-SubCell"/>
</dbReference>
<keyword evidence="3" id="KW-0539">Nucleus</keyword>
<accession>A0AAD2CND3</accession>
<dbReference type="SUPFAM" id="SSF46785">
    <property type="entry name" value="Winged helix' DNA-binding domain"/>
    <property type="match status" value="1"/>
</dbReference>
<dbReference type="SMART" id="SM00415">
    <property type="entry name" value="HSF"/>
    <property type="match status" value="1"/>
</dbReference>
<evidence type="ECO:0000313" key="6">
    <source>
        <dbReference type="EMBL" id="CAJ1940767.1"/>
    </source>
</evidence>
<sequence length="210" mass="23976">MTATLTHSNITSQVKSTSSFAPSTSTEDRFTVKLHKLLEDAETQGFQDIIAWNRDGRSFTIYKPVVFAETIMRKYFRQSKYKSFQRQMNLYGFHRGSRNGIRGVYSNPMFIRDDRELSEQMRRKAKGVSKEVSKGGPSSPYMTGIFHPQMFMQTVSPIGNINLQLATLLQPVPININAMRCYSSKSSQDDDEESMGTIEGQILDEEDYIL</sequence>
<comment type="caution">
    <text evidence="6">The sequence shown here is derived from an EMBL/GenBank/DDBJ whole genome shotgun (WGS) entry which is preliminary data.</text>
</comment>